<evidence type="ECO:0000313" key="4">
    <source>
        <dbReference type="EMBL" id="KAG0496926.1"/>
    </source>
</evidence>
<sequence length="276" mass="30233">MVSLRFPFSLPHRPGPTPHRIPYSSSSPHLPALEAASALIAAAATAGIGIGLANFLRTSGLPSYRPFQKLWGSSAPLWASISFADSSIATAVEPKTGIVFPTVVDGARRLLGIGLRKKSVFGMKNIDVYAFGVYADEGDVKMLRQKYEILSGSQNKEIEDLVAVVLDQDVKDDLRSGFEETVGNRIKKLNGSEDKELLGRFTSLFKDEYKLQRGSVIDLSREQGYTLQTRIDGKEIGSIQSKLLCQSILDLYIGNEPFDKKAKESIELELASLLPK</sequence>
<dbReference type="PANTHER" id="PTHR47589:SF5">
    <property type="entry name" value="CHALCONE ISOMERASE DOMAIN-CONTAINING PROTEIN"/>
    <property type="match status" value="1"/>
</dbReference>
<proteinExistence type="inferred from homology"/>
<evidence type="ECO:0000259" key="3">
    <source>
        <dbReference type="Pfam" id="PF16036"/>
    </source>
</evidence>
<dbReference type="InterPro" id="IPR044228">
    <property type="entry name" value="FAP1"/>
</dbReference>
<dbReference type="Proteomes" id="UP000636800">
    <property type="component" value="Chromosome 1"/>
</dbReference>
<dbReference type="InterPro" id="IPR016087">
    <property type="entry name" value="Chalcone_isomerase"/>
</dbReference>
<keyword evidence="5" id="KW-1185">Reference proteome</keyword>
<dbReference type="InterPro" id="IPR016088">
    <property type="entry name" value="Chalcone_isomerase_3-sand"/>
</dbReference>
<dbReference type="InterPro" id="IPR016089">
    <property type="entry name" value="Chalcone_isomerase_bundle_sf"/>
</dbReference>
<dbReference type="GO" id="GO:0016872">
    <property type="term" value="F:intramolecular lyase activity"/>
    <property type="evidence" value="ECO:0007669"/>
    <property type="project" value="InterPro"/>
</dbReference>
<dbReference type="Gene3D" id="1.10.890.20">
    <property type="match status" value="1"/>
</dbReference>
<dbReference type="Pfam" id="PF16036">
    <property type="entry name" value="Chalcone_3"/>
    <property type="match status" value="1"/>
</dbReference>
<dbReference type="GO" id="GO:0009570">
    <property type="term" value="C:chloroplast stroma"/>
    <property type="evidence" value="ECO:0007669"/>
    <property type="project" value="TreeGrafter"/>
</dbReference>
<gene>
    <name evidence="4" type="ORF">HPP92_001617</name>
</gene>
<evidence type="ECO:0000256" key="2">
    <source>
        <dbReference type="ARBA" id="ARBA00024426"/>
    </source>
</evidence>
<dbReference type="GO" id="GO:0006631">
    <property type="term" value="P:fatty acid metabolic process"/>
    <property type="evidence" value="ECO:0007669"/>
    <property type="project" value="TreeGrafter"/>
</dbReference>
<dbReference type="AlphaFoldDB" id="A0A835RRF2"/>
<accession>A0A835RRF2</accession>
<protein>
    <recommendedName>
        <fullName evidence="2">Chalcone--flavanone isomerase</fullName>
    </recommendedName>
</protein>
<comment type="similarity">
    <text evidence="1">Belongs to the chalcone isomerase family.</text>
</comment>
<dbReference type="EMBL" id="JADCNL010000001">
    <property type="protein sequence ID" value="KAG0496926.1"/>
    <property type="molecule type" value="Genomic_DNA"/>
</dbReference>
<dbReference type="OrthoDB" id="386949at2759"/>
<dbReference type="PANTHER" id="PTHR47589">
    <property type="entry name" value="FATTY-ACID-BINDING PROTEIN 1"/>
    <property type="match status" value="1"/>
</dbReference>
<dbReference type="InterPro" id="IPR036298">
    <property type="entry name" value="Chalcone_isomerase_sf"/>
</dbReference>
<feature type="domain" description="Chalcone isomerase" evidence="3">
    <location>
        <begin position="109"/>
        <end position="265"/>
    </location>
</feature>
<dbReference type="SUPFAM" id="SSF54626">
    <property type="entry name" value="Chalcone isomerase"/>
    <property type="match status" value="1"/>
</dbReference>
<evidence type="ECO:0000256" key="1">
    <source>
        <dbReference type="ARBA" id="ARBA00007166"/>
    </source>
</evidence>
<evidence type="ECO:0000313" key="5">
    <source>
        <dbReference type="Proteomes" id="UP000636800"/>
    </source>
</evidence>
<dbReference type="GO" id="GO:0005504">
    <property type="term" value="F:fatty acid binding"/>
    <property type="evidence" value="ECO:0007669"/>
    <property type="project" value="TreeGrafter"/>
</dbReference>
<comment type="caution">
    <text evidence="4">The sequence shown here is derived from an EMBL/GenBank/DDBJ whole genome shotgun (WGS) entry which is preliminary data.</text>
</comment>
<name>A0A835RRF2_VANPL</name>
<dbReference type="Gene3D" id="3.50.70.10">
    <property type="match status" value="1"/>
</dbReference>
<reference evidence="4 5" key="1">
    <citation type="journal article" date="2020" name="Nat. Food">
        <title>A phased Vanilla planifolia genome enables genetic improvement of flavour and production.</title>
        <authorList>
            <person name="Hasing T."/>
            <person name="Tang H."/>
            <person name="Brym M."/>
            <person name="Khazi F."/>
            <person name="Huang T."/>
            <person name="Chambers A.H."/>
        </authorList>
    </citation>
    <scope>NUCLEOTIDE SEQUENCE [LARGE SCALE GENOMIC DNA]</scope>
    <source>
        <tissue evidence="4">Leaf</tissue>
    </source>
</reference>
<organism evidence="4 5">
    <name type="scientific">Vanilla planifolia</name>
    <name type="common">Vanilla</name>
    <dbReference type="NCBI Taxonomy" id="51239"/>
    <lineage>
        <taxon>Eukaryota</taxon>
        <taxon>Viridiplantae</taxon>
        <taxon>Streptophyta</taxon>
        <taxon>Embryophyta</taxon>
        <taxon>Tracheophyta</taxon>
        <taxon>Spermatophyta</taxon>
        <taxon>Magnoliopsida</taxon>
        <taxon>Liliopsida</taxon>
        <taxon>Asparagales</taxon>
        <taxon>Orchidaceae</taxon>
        <taxon>Vanilloideae</taxon>
        <taxon>Vanilleae</taxon>
        <taxon>Vanilla</taxon>
    </lineage>
</organism>